<evidence type="ECO:0000259" key="6">
    <source>
        <dbReference type="PROSITE" id="PS50109"/>
    </source>
</evidence>
<dbReference type="InterPro" id="IPR005467">
    <property type="entry name" value="His_kinase_dom"/>
</dbReference>
<dbReference type="CDD" id="cd00082">
    <property type="entry name" value="HisKA"/>
    <property type="match status" value="1"/>
</dbReference>
<organism evidence="10 11">
    <name type="scientific">Pseudodesulfovibrio sediminis</name>
    <dbReference type="NCBI Taxonomy" id="2810563"/>
    <lineage>
        <taxon>Bacteria</taxon>
        <taxon>Pseudomonadati</taxon>
        <taxon>Thermodesulfobacteriota</taxon>
        <taxon>Desulfovibrionia</taxon>
        <taxon>Desulfovibrionales</taxon>
        <taxon>Desulfovibrionaceae</taxon>
    </lineage>
</organism>
<dbReference type="SMART" id="SM00387">
    <property type="entry name" value="HATPase_c"/>
    <property type="match status" value="1"/>
</dbReference>
<dbReference type="InterPro" id="IPR013767">
    <property type="entry name" value="PAS_fold"/>
</dbReference>
<dbReference type="CDD" id="cd16922">
    <property type="entry name" value="HATPase_EvgS-ArcB-TorS-like"/>
    <property type="match status" value="1"/>
</dbReference>
<dbReference type="SMART" id="SM00448">
    <property type="entry name" value="REC"/>
    <property type="match status" value="1"/>
</dbReference>
<dbReference type="SMART" id="SM00091">
    <property type="entry name" value="PAS"/>
    <property type="match status" value="4"/>
</dbReference>
<dbReference type="Pfam" id="PF00989">
    <property type="entry name" value="PAS"/>
    <property type="match status" value="2"/>
</dbReference>
<dbReference type="PROSITE" id="PS50109">
    <property type="entry name" value="HIS_KIN"/>
    <property type="match status" value="1"/>
</dbReference>
<evidence type="ECO:0000256" key="4">
    <source>
        <dbReference type="ARBA" id="ARBA00023012"/>
    </source>
</evidence>
<feature type="domain" description="PAS" evidence="8">
    <location>
        <begin position="381"/>
        <end position="453"/>
    </location>
</feature>
<evidence type="ECO:0000259" key="7">
    <source>
        <dbReference type="PROSITE" id="PS50110"/>
    </source>
</evidence>
<dbReference type="Gene3D" id="3.40.50.2300">
    <property type="match status" value="1"/>
</dbReference>
<dbReference type="Gene3D" id="3.30.450.20">
    <property type="entry name" value="PAS domain"/>
    <property type="match status" value="4"/>
</dbReference>
<feature type="domain" description="PAC" evidence="9">
    <location>
        <begin position="208"/>
        <end position="260"/>
    </location>
</feature>
<dbReference type="InterPro" id="IPR003594">
    <property type="entry name" value="HATPase_dom"/>
</dbReference>
<feature type="domain" description="PAC" evidence="9">
    <location>
        <begin position="76"/>
        <end position="128"/>
    </location>
</feature>
<dbReference type="PRINTS" id="PR00344">
    <property type="entry name" value="BCTRLSENSOR"/>
</dbReference>
<accession>A0ABM7P8C3</accession>
<feature type="domain" description="PAC" evidence="9">
    <location>
        <begin position="453"/>
        <end position="505"/>
    </location>
</feature>
<dbReference type="CDD" id="cd00130">
    <property type="entry name" value="PAS"/>
    <property type="match status" value="3"/>
</dbReference>
<dbReference type="PROSITE" id="PS50112">
    <property type="entry name" value="PAS"/>
    <property type="match status" value="4"/>
</dbReference>
<dbReference type="Proteomes" id="UP001053296">
    <property type="component" value="Chromosome"/>
</dbReference>
<dbReference type="Pfam" id="PF08448">
    <property type="entry name" value="PAS_4"/>
    <property type="match status" value="1"/>
</dbReference>
<dbReference type="CDD" id="cd17546">
    <property type="entry name" value="REC_hyHK_CKI1_RcsC-like"/>
    <property type="match status" value="1"/>
</dbReference>
<dbReference type="NCBIfam" id="TIGR00229">
    <property type="entry name" value="sensory_box"/>
    <property type="match status" value="4"/>
</dbReference>
<dbReference type="InterPro" id="IPR001610">
    <property type="entry name" value="PAC"/>
</dbReference>
<evidence type="ECO:0000256" key="5">
    <source>
        <dbReference type="PROSITE-ProRule" id="PRU00169"/>
    </source>
</evidence>
<dbReference type="Pfam" id="PF00512">
    <property type="entry name" value="HisKA"/>
    <property type="match status" value="1"/>
</dbReference>
<dbReference type="InterPro" id="IPR000014">
    <property type="entry name" value="PAS"/>
</dbReference>
<dbReference type="SUPFAM" id="SSF52172">
    <property type="entry name" value="CheY-like"/>
    <property type="match status" value="1"/>
</dbReference>
<evidence type="ECO:0000313" key="11">
    <source>
        <dbReference type="Proteomes" id="UP001053296"/>
    </source>
</evidence>
<dbReference type="InterPro" id="IPR036097">
    <property type="entry name" value="HisK_dim/P_sf"/>
</dbReference>
<dbReference type="PANTHER" id="PTHR45339:SF1">
    <property type="entry name" value="HYBRID SIGNAL TRANSDUCTION HISTIDINE KINASE J"/>
    <property type="match status" value="1"/>
</dbReference>
<dbReference type="RefSeq" id="WP_229591207.1">
    <property type="nucleotide sequence ID" value="NZ_AP024485.1"/>
</dbReference>
<name>A0ABM7P8C3_9BACT</name>
<evidence type="ECO:0000313" key="10">
    <source>
        <dbReference type="EMBL" id="BCS89226.1"/>
    </source>
</evidence>
<feature type="domain" description="PAS" evidence="8">
    <location>
        <begin position="129"/>
        <end position="175"/>
    </location>
</feature>
<evidence type="ECO:0000259" key="9">
    <source>
        <dbReference type="PROSITE" id="PS50113"/>
    </source>
</evidence>
<reference evidence="10" key="1">
    <citation type="journal article" date="2022" name="Arch. Microbiol.">
        <title>Pseudodesulfovibrio sediminis sp. nov., a mesophilic and neutrophilic sulfate-reducing bacterium isolated from sediment of a brackish lake.</title>
        <authorList>
            <person name="Takahashi A."/>
            <person name="Kojima H."/>
            <person name="Watanabe M."/>
            <person name="Fukui M."/>
        </authorList>
    </citation>
    <scope>NUCLEOTIDE SEQUENCE</scope>
    <source>
        <strain evidence="10">SF6</strain>
    </source>
</reference>
<dbReference type="PANTHER" id="PTHR45339">
    <property type="entry name" value="HYBRID SIGNAL TRANSDUCTION HISTIDINE KINASE J"/>
    <property type="match status" value="1"/>
</dbReference>
<dbReference type="Pfam" id="PF00072">
    <property type="entry name" value="Response_reg"/>
    <property type="match status" value="1"/>
</dbReference>
<dbReference type="SUPFAM" id="SSF55874">
    <property type="entry name" value="ATPase domain of HSP90 chaperone/DNA topoisomerase II/histidine kinase"/>
    <property type="match status" value="1"/>
</dbReference>
<evidence type="ECO:0000259" key="8">
    <source>
        <dbReference type="PROSITE" id="PS50112"/>
    </source>
</evidence>
<keyword evidence="11" id="KW-1185">Reference proteome</keyword>
<feature type="domain" description="Response regulatory" evidence="7">
    <location>
        <begin position="885"/>
        <end position="1000"/>
    </location>
</feature>
<dbReference type="Pfam" id="PF13426">
    <property type="entry name" value="PAS_9"/>
    <property type="match status" value="1"/>
</dbReference>
<keyword evidence="4" id="KW-0902">Two-component regulatory system</keyword>
<keyword evidence="3 5" id="KW-0597">Phosphoprotein</keyword>
<gene>
    <name evidence="10" type="ORF">PSDVSF_24680</name>
</gene>
<dbReference type="EMBL" id="AP024485">
    <property type="protein sequence ID" value="BCS89226.1"/>
    <property type="molecule type" value="Genomic_DNA"/>
</dbReference>
<sequence>MNSECFQGLYTAIGDGLVYTDTVGRILKVNPAFCSIVGFSESEMRGRTILDFTSQSDREEEKQRILACMNSDCRSGEYEKRLIHREGRQIPLKVQFWVDRDEKGVALGMWSVVRNMTSQRAAEEQATRSRLQYLFMTDNAEDVIWAVDQTMMYTYISPSVERLRGFTPDEVIGSSFKESMTDASFRVVSDALARGFAARARGAAEIVDRFEIELRCKDGGTIWVESVAKAMLDESGVWIGIVGSTRDISDRKRMEEKLKESQQFMRALLDAPVEAVGLFSTEGTTLVANMKMAQFLGTSMEAMSGQSVYPFFQPQLQEIIQKAFDDAVESGESIEVESVHSGRIVAATVYPLVEEGVVSSLAVFAKDVTDVRFAEETRKKTQEKYKLIVETANEGILGMDADQRITYANAIFADFIGCDVMEIIGQPLTQYIAIDEHTKNENRLALRKLGERARYDCKFRRKDGVEVWGLVSATPLAAEDGSVLGAFAMVADITDVKQAHQRLITILDGIDADIFVSDLETNEILFMNAHLDARFGPYQDGLTCHALFYNQNVRCQDCPKPRLLDKDGLPSETVVSEKYNPKLNIWSLNHDRTIEWLQGQRVHMHMGADITELKTIAEELQVAIGKTKAASLAKNEFLANMSHEIRTPLNGLLGMLQLLQLSPLDDDQSKSLNTALGSGRNLLQILNDILDISKVESGKLELEEQYFELGDVLDSVVSIFKPTAEKRGVNVSWAIDESLPRQFMADKGRLRQILFNLVGNATKFTEEGAICVEAYPIQSTLDHEAPHIFFRVKDTGIGIPEEKIDNVFDPFTQADGSITRKYQGTGLGLGIVHRLVLLMGGTISVSSEVGKGTVIAFTIKAKLDLRNQKMHVRELVPKERKAAYSILVAEDERVNQLVVQRLLEKNGHSVRCVFSGEEAVEVLQTETFDLFLTDIQMPGLDGVETTRIIRQDLGLTFPIVALTAHAMKGDQERYIGAGMDGYVAKPFELNELRAEIERVMTRVVPKSK</sequence>
<feature type="modified residue" description="4-aspartylphosphate" evidence="5">
    <location>
        <position position="934"/>
    </location>
</feature>
<protein>
    <recommendedName>
        <fullName evidence="2">histidine kinase</fullName>
        <ecNumber evidence="2">2.7.13.3</ecNumber>
    </recommendedName>
</protein>
<evidence type="ECO:0000256" key="2">
    <source>
        <dbReference type="ARBA" id="ARBA00012438"/>
    </source>
</evidence>
<dbReference type="InterPro" id="IPR011006">
    <property type="entry name" value="CheY-like_superfamily"/>
</dbReference>
<dbReference type="SMART" id="SM00388">
    <property type="entry name" value="HisKA"/>
    <property type="match status" value="1"/>
</dbReference>
<dbReference type="Gene3D" id="3.30.565.10">
    <property type="entry name" value="Histidine kinase-like ATPase, C-terminal domain"/>
    <property type="match status" value="1"/>
</dbReference>
<evidence type="ECO:0000256" key="3">
    <source>
        <dbReference type="ARBA" id="ARBA00022553"/>
    </source>
</evidence>
<dbReference type="InterPro" id="IPR001789">
    <property type="entry name" value="Sig_transdc_resp-reg_receiver"/>
</dbReference>
<dbReference type="SMART" id="SM00086">
    <property type="entry name" value="PAC"/>
    <property type="match status" value="3"/>
</dbReference>
<feature type="domain" description="Histidine kinase" evidence="6">
    <location>
        <begin position="640"/>
        <end position="863"/>
    </location>
</feature>
<dbReference type="InterPro" id="IPR035965">
    <property type="entry name" value="PAS-like_dom_sf"/>
</dbReference>
<dbReference type="Gene3D" id="1.10.287.130">
    <property type="match status" value="1"/>
</dbReference>
<dbReference type="SUPFAM" id="SSF47384">
    <property type="entry name" value="Homodimeric domain of signal transducing histidine kinase"/>
    <property type="match status" value="1"/>
</dbReference>
<dbReference type="PROSITE" id="PS50113">
    <property type="entry name" value="PAC"/>
    <property type="match status" value="3"/>
</dbReference>
<proteinExistence type="predicted"/>
<dbReference type="InterPro" id="IPR003661">
    <property type="entry name" value="HisK_dim/P_dom"/>
</dbReference>
<feature type="domain" description="PAS" evidence="8">
    <location>
        <begin position="2"/>
        <end position="72"/>
    </location>
</feature>
<dbReference type="Pfam" id="PF02518">
    <property type="entry name" value="HATPase_c"/>
    <property type="match status" value="1"/>
</dbReference>
<dbReference type="InterPro" id="IPR013656">
    <property type="entry name" value="PAS_4"/>
</dbReference>
<evidence type="ECO:0000256" key="1">
    <source>
        <dbReference type="ARBA" id="ARBA00000085"/>
    </source>
</evidence>
<dbReference type="InterPro" id="IPR000700">
    <property type="entry name" value="PAS-assoc_C"/>
</dbReference>
<dbReference type="InterPro" id="IPR004358">
    <property type="entry name" value="Sig_transdc_His_kin-like_C"/>
</dbReference>
<dbReference type="PROSITE" id="PS50110">
    <property type="entry name" value="RESPONSE_REGULATORY"/>
    <property type="match status" value="1"/>
</dbReference>
<feature type="domain" description="PAS" evidence="8">
    <location>
        <begin position="261"/>
        <end position="331"/>
    </location>
</feature>
<dbReference type="InterPro" id="IPR036890">
    <property type="entry name" value="HATPase_C_sf"/>
</dbReference>
<comment type="catalytic activity">
    <reaction evidence="1">
        <text>ATP + protein L-histidine = ADP + protein N-phospho-L-histidine.</text>
        <dbReference type="EC" id="2.7.13.3"/>
    </reaction>
</comment>
<dbReference type="SUPFAM" id="SSF55785">
    <property type="entry name" value="PYP-like sensor domain (PAS domain)"/>
    <property type="match status" value="4"/>
</dbReference>
<dbReference type="EC" id="2.7.13.3" evidence="2"/>